<accession>A0ABP4XLY6</accession>
<gene>
    <name evidence="2" type="ORF">GCM10009682_03240</name>
</gene>
<protein>
    <recommendedName>
        <fullName evidence="4">Secreted protein</fullName>
    </recommendedName>
</protein>
<evidence type="ECO:0000313" key="3">
    <source>
        <dbReference type="Proteomes" id="UP001500218"/>
    </source>
</evidence>
<name>A0ABP4XLY6_9ACTN</name>
<keyword evidence="3" id="KW-1185">Reference proteome</keyword>
<reference evidence="3" key="1">
    <citation type="journal article" date="2019" name="Int. J. Syst. Evol. Microbiol.">
        <title>The Global Catalogue of Microorganisms (GCM) 10K type strain sequencing project: providing services to taxonomists for standard genome sequencing and annotation.</title>
        <authorList>
            <consortium name="The Broad Institute Genomics Platform"/>
            <consortium name="The Broad Institute Genome Sequencing Center for Infectious Disease"/>
            <person name="Wu L."/>
            <person name="Ma J."/>
        </authorList>
    </citation>
    <scope>NUCLEOTIDE SEQUENCE [LARGE SCALE GENOMIC DNA]</scope>
    <source>
        <strain evidence="3">JCM 13250</strain>
    </source>
</reference>
<dbReference type="EMBL" id="BAAALT010000003">
    <property type="protein sequence ID" value="GAA1784398.1"/>
    <property type="molecule type" value="Genomic_DNA"/>
</dbReference>
<comment type="caution">
    <text evidence="2">The sequence shown here is derived from an EMBL/GenBank/DDBJ whole genome shotgun (WGS) entry which is preliminary data.</text>
</comment>
<feature type="transmembrane region" description="Helical" evidence="1">
    <location>
        <begin position="393"/>
        <end position="410"/>
    </location>
</feature>
<keyword evidence="1" id="KW-1133">Transmembrane helix</keyword>
<feature type="transmembrane region" description="Helical" evidence="1">
    <location>
        <begin position="177"/>
        <end position="199"/>
    </location>
</feature>
<sequence length="418" mass="43379">MTTTPGLLAAVTVGLVVIGLVAGVAGVLAVRQRAALVRDVGTFSGPLSVRAQDIYRSLSEADATAANAFLANGVEPAALRQRYLDSIAQATASLAVALRDADDRGAAKLDVLARELPVYTGLVETARSYNRLGTPLGGAYLREASGLMRQTLLPAAHDLFQIEADRLAQAQRDGATFPWLVLALCLLALAALAAAQVLLARRTNRVINVGLAVATVAALTSLGWSTIALTGAGGHLDDGRERGSTQVHVLAEARVAALQARADEALTLVARGDGAAFEKDFVATVERLAGADGASGLLGQALAGASDDRDRQLIQEAIDQARRWVALHKEVRGLDDGGQYLDAVKRATDPGAQGLPATFGHVDDALTRGLAAANDRFDAAADDADGALRGADIAIIVLTLLLVAAAVVGLQRRIGEYR</sequence>
<evidence type="ECO:0008006" key="4">
    <source>
        <dbReference type="Google" id="ProtNLM"/>
    </source>
</evidence>
<dbReference type="RefSeq" id="WP_344125371.1">
    <property type="nucleotide sequence ID" value="NZ_BAAALT010000003.1"/>
</dbReference>
<dbReference type="Proteomes" id="UP001500218">
    <property type="component" value="Unassembled WGS sequence"/>
</dbReference>
<evidence type="ECO:0000256" key="1">
    <source>
        <dbReference type="SAM" id="Phobius"/>
    </source>
</evidence>
<evidence type="ECO:0000313" key="2">
    <source>
        <dbReference type="EMBL" id="GAA1784398.1"/>
    </source>
</evidence>
<proteinExistence type="predicted"/>
<keyword evidence="1" id="KW-0472">Membrane</keyword>
<organism evidence="2 3">
    <name type="scientific">Luedemannella flava</name>
    <dbReference type="NCBI Taxonomy" id="349316"/>
    <lineage>
        <taxon>Bacteria</taxon>
        <taxon>Bacillati</taxon>
        <taxon>Actinomycetota</taxon>
        <taxon>Actinomycetes</taxon>
        <taxon>Micromonosporales</taxon>
        <taxon>Micromonosporaceae</taxon>
        <taxon>Luedemannella</taxon>
    </lineage>
</organism>
<feature type="transmembrane region" description="Helical" evidence="1">
    <location>
        <begin position="206"/>
        <end position="227"/>
    </location>
</feature>
<keyword evidence="1" id="KW-0812">Transmembrane</keyword>